<dbReference type="EMBL" id="CAHIKZ030000524">
    <property type="protein sequence ID" value="CAE1178318.1"/>
    <property type="molecule type" value="Genomic_DNA"/>
</dbReference>
<dbReference type="Gene3D" id="2.120.10.30">
    <property type="entry name" value="TolB, C-terminal domain"/>
    <property type="match status" value="1"/>
</dbReference>
<evidence type="ECO:0000256" key="1">
    <source>
        <dbReference type="SAM" id="SignalP"/>
    </source>
</evidence>
<dbReference type="PANTHER" id="PTHR19328:SF75">
    <property type="entry name" value="ALDOSE SUGAR DEHYDROGENASE YLII"/>
    <property type="match status" value="1"/>
</dbReference>
<evidence type="ECO:0000313" key="3">
    <source>
        <dbReference type="Proteomes" id="UP000597762"/>
    </source>
</evidence>
<protein>
    <submittedName>
        <fullName evidence="2">Uncharacterized protein</fullName>
    </submittedName>
</protein>
<sequence>MLKSFCLFFSIYLSANESLPIYVYQHDWTRKAVIGGYVYRGTQLPWLNGQYIFADFLSLELFRLEEVSGAEWKAAILPYCSPSKCEDSQQKYSSLMQYILSFGEDLKGELYLLVTTDLSGTESTGAVLRISAQIRNHSHRPFFSVVSGIIGVVAWQVTTATL</sequence>
<dbReference type="InterPro" id="IPR011042">
    <property type="entry name" value="6-blade_b-propeller_TolB-like"/>
</dbReference>
<dbReference type="PANTHER" id="PTHR19328">
    <property type="entry name" value="HEDGEHOG-INTERACTING PROTEIN"/>
    <property type="match status" value="1"/>
</dbReference>
<dbReference type="Proteomes" id="UP000597762">
    <property type="component" value="Unassembled WGS sequence"/>
</dbReference>
<evidence type="ECO:0000313" key="2">
    <source>
        <dbReference type="EMBL" id="CAE1178318.1"/>
    </source>
</evidence>
<reference evidence="2" key="1">
    <citation type="submission" date="2021-01" db="EMBL/GenBank/DDBJ databases">
        <authorList>
            <person name="Li R."/>
            <person name="Bekaert M."/>
        </authorList>
    </citation>
    <scope>NUCLEOTIDE SEQUENCE</scope>
    <source>
        <strain evidence="2">Farmed</strain>
    </source>
</reference>
<organism evidence="2 3">
    <name type="scientific">Acanthosepion pharaonis</name>
    <name type="common">Pharaoh cuttlefish</name>
    <name type="synonym">Sepia pharaonis</name>
    <dbReference type="NCBI Taxonomy" id="158019"/>
    <lineage>
        <taxon>Eukaryota</taxon>
        <taxon>Metazoa</taxon>
        <taxon>Spiralia</taxon>
        <taxon>Lophotrochozoa</taxon>
        <taxon>Mollusca</taxon>
        <taxon>Cephalopoda</taxon>
        <taxon>Coleoidea</taxon>
        <taxon>Decapodiformes</taxon>
        <taxon>Sepiida</taxon>
        <taxon>Sepiina</taxon>
        <taxon>Sepiidae</taxon>
        <taxon>Acanthosepion</taxon>
    </lineage>
</organism>
<comment type="caution">
    <text evidence="2">The sequence shown here is derived from an EMBL/GenBank/DDBJ whole genome shotgun (WGS) entry which is preliminary data.</text>
</comment>
<feature type="chain" id="PRO_5032903388" evidence="1">
    <location>
        <begin position="19"/>
        <end position="162"/>
    </location>
</feature>
<accession>A0A812B8P4</accession>
<proteinExistence type="predicted"/>
<gene>
    <name evidence="2" type="ORF">SPHA_15129</name>
</gene>
<keyword evidence="1" id="KW-0732">Signal</keyword>
<keyword evidence="3" id="KW-1185">Reference proteome</keyword>
<dbReference type="OrthoDB" id="10266706at2759"/>
<dbReference type="AlphaFoldDB" id="A0A812B8P4"/>
<feature type="signal peptide" evidence="1">
    <location>
        <begin position="1"/>
        <end position="18"/>
    </location>
</feature>
<name>A0A812B8P4_ACAPH</name>